<comment type="caution">
    <text evidence="6">The sequence shown here is derived from an EMBL/GenBank/DDBJ whole genome shotgun (WGS) entry which is preliminary data.</text>
</comment>
<gene>
    <name evidence="6" type="ORF">ACFQV2_17375</name>
</gene>
<accession>A0ABW2TMM2</accession>
<dbReference type="Pfam" id="PF00550">
    <property type="entry name" value="PP-binding"/>
    <property type="match status" value="1"/>
</dbReference>
<reference evidence="7" key="1">
    <citation type="journal article" date="2019" name="Int. J. Syst. Evol. Microbiol.">
        <title>The Global Catalogue of Microorganisms (GCM) 10K type strain sequencing project: providing services to taxonomists for standard genome sequencing and annotation.</title>
        <authorList>
            <consortium name="The Broad Institute Genomics Platform"/>
            <consortium name="The Broad Institute Genome Sequencing Center for Infectious Disease"/>
            <person name="Wu L."/>
            <person name="Ma J."/>
        </authorList>
    </citation>
    <scope>NUCLEOTIDE SEQUENCE [LARGE SCALE GENOMIC DNA]</scope>
    <source>
        <strain evidence="7">JCM 17695</strain>
    </source>
</reference>
<feature type="region of interest" description="Disordered" evidence="4">
    <location>
        <begin position="93"/>
        <end position="112"/>
    </location>
</feature>
<dbReference type="PANTHER" id="PTHR45527">
    <property type="entry name" value="NONRIBOSOMAL PEPTIDE SYNTHETASE"/>
    <property type="match status" value="1"/>
</dbReference>
<dbReference type="PANTHER" id="PTHR45527:SF1">
    <property type="entry name" value="FATTY ACID SYNTHASE"/>
    <property type="match status" value="1"/>
</dbReference>
<feature type="compositionally biased region" description="Polar residues" evidence="4">
    <location>
        <begin position="103"/>
        <end position="112"/>
    </location>
</feature>
<dbReference type="Proteomes" id="UP001596512">
    <property type="component" value="Unassembled WGS sequence"/>
</dbReference>
<evidence type="ECO:0000259" key="5">
    <source>
        <dbReference type="PROSITE" id="PS50075"/>
    </source>
</evidence>
<dbReference type="Gene3D" id="3.30.559.10">
    <property type="entry name" value="Chloramphenicol acetyltransferase-like domain"/>
    <property type="match status" value="1"/>
</dbReference>
<dbReference type="Gene3D" id="1.10.1200.10">
    <property type="entry name" value="ACP-like"/>
    <property type="match status" value="1"/>
</dbReference>
<dbReference type="InterPro" id="IPR036736">
    <property type="entry name" value="ACP-like_sf"/>
</dbReference>
<keyword evidence="2" id="KW-0596">Phosphopantetheine</keyword>
<dbReference type="SUPFAM" id="SSF47336">
    <property type="entry name" value="ACP-like"/>
    <property type="match status" value="1"/>
</dbReference>
<evidence type="ECO:0000313" key="7">
    <source>
        <dbReference type="Proteomes" id="UP001596512"/>
    </source>
</evidence>
<keyword evidence="3" id="KW-0597">Phosphoprotein</keyword>
<evidence type="ECO:0000256" key="3">
    <source>
        <dbReference type="ARBA" id="ARBA00022553"/>
    </source>
</evidence>
<dbReference type="InterPro" id="IPR006162">
    <property type="entry name" value="Ppantetheine_attach_site"/>
</dbReference>
<dbReference type="InterPro" id="IPR023213">
    <property type="entry name" value="CAT-like_dom_sf"/>
</dbReference>
<feature type="domain" description="Carrier" evidence="5">
    <location>
        <begin position="1"/>
        <end position="57"/>
    </location>
</feature>
<evidence type="ECO:0000256" key="2">
    <source>
        <dbReference type="ARBA" id="ARBA00022450"/>
    </source>
</evidence>
<dbReference type="PROSITE" id="PS00012">
    <property type="entry name" value="PHOSPHOPANTETHEINE"/>
    <property type="match status" value="1"/>
</dbReference>
<dbReference type="InterPro" id="IPR009081">
    <property type="entry name" value="PP-bd_ACP"/>
</dbReference>
<name>A0ABW2TMM2_9PSEU</name>
<protein>
    <submittedName>
        <fullName evidence="6">Phosphopantetheine-binding protein</fullName>
    </submittedName>
</protein>
<keyword evidence="7" id="KW-1185">Reference proteome</keyword>
<evidence type="ECO:0000313" key="6">
    <source>
        <dbReference type="EMBL" id="MFC7615020.1"/>
    </source>
</evidence>
<organism evidence="6 7">
    <name type="scientific">Actinokineospora soli</name>
    <dbReference type="NCBI Taxonomy" id="1048753"/>
    <lineage>
        <taxon>Bacteria</taxon>
        <taxon>Bacillati</taxon>
        <taxon>Actinomycetota</taxon>
        <taxon>Actinomycetes</taxon>
        <taxon>Pseudonocardiales</taxon>
        <taxon>Pseudonocardiaceae</taxon>
        <taxon>Actinokineospora</taxon>
    </lineage>
</organism>
<evidence type="ECO:0000256" key="1">
    <source>
        <dbReference type="ARBA" id="ARBA00001957"/>
    </source>
</evidence>
<evidence type="ECO:0000256" key="4">
    <source>
        <dbReference type="SAM" id="MobiDB-lite"/>
    </source>
</evidence>
<dbReference type="EMBL" id="JBHTEY010000004">
    <property type="protein sequence ID" value="MFC7615020.1"/>
    <property type="molecule type" value="Genomic_DNA"/>
</dbReference>
<dbReference type="PROSITE" id="PS50075">
    <property type="entry name" value="CARRIER"/>
    <property type="match status" value="1"/>
</dbReference>
<proteinExistence type="predicted"/>
<sequence length="112" mass="12080">MPRVGVADNFFALGGDSILSIRVVSRLRAAFGARISPRALFEHPTVAALARVVPGGERDVIPVSTATGPVPQSFAQRRLWFLDQFEPGGAEYGSPTALRLRGPSTSPRWRPP</sequence>
<comment type="cofactor">
    <cofactor evidence="1">
        <name>pantetheine 4'-phosphate</name>
        <dbReference type="ChEBI" id="CHEBI:47942"/>
    </cofactor>
</comment>